<dbReference type="Pfam" id="PF01855">
    <property type="entry name" value="POR_N"/>
    <property type="match status" value="1"/>
</dbReference>
<comment type="caution">
    <text evidence="5">The sequence shown here is derived from an EMBL/GenBank/DDBJ whole genome shotgun (WGS) entry which is preliminary data.</text>
</comment>
<dbReference type="InterPro" id="IPR033412">
    <property type="entry name" value="PFOR_II"/>
</dbReference>
<dbReference type="Pfam" id="PF17147">
    <property type="entry name" value="PFOR_II"/>
    <property type="match status" value="1"/>
</dbReference>
<sequence length="621" mass="67267">MSTTTDETTVVKEIQPLEEATVRFCGDSGDGMQLAGTQFSNTSALAGNDIATFPDFPAEIRAPRGTLAGVSGFQIHFASHDIFTPGETVDALVAMNPAALKTNLGDLKRNGVLIVNSNAFDKKALGQAGYENNPIEDDSLTAYQVFSVPMTSMTRGAVEGLDLSQKEADRCRNFFAMGLVFWLYGRSMEPTLRFIDAKFSKLPAIAEANRRALKAGYNFGETTDAFRSSYSVEKAKLPPGKYRNMTGNQALAWGLISAAKLSEKKLFLGSYPITPASDILHELSKYKNYDVLTFQAEDEIAAVCAAIGAAYGGEMALTTTSGPGMALKGEAMGLAMMLELPLVIVDVQRGGPSTGLPTKTEQADLLQAMFGRNGESPIPIIAARSPADCFDVAIEAWRIATRFMTPIVILTDGYIANGSEPWRIPNMADLPKIEVSHPGPRNEDDPPFMAYKRNEELARPWAIPGTPGLMHRVGGLEKQDGTGNVSYDPQNHHHMVLTRAKKVANIAEAVPPQEVMGSDSGKVLVVSWGGTYGSCRTAVARLQAQGKSVSHAHVRYLNPFPRNLGQLLSQFDKVLVPELNLGQLRMLLRDKFLVDAVGLNKVQGKPFTTTEIAEKIESMLD</sequence>
<dbReference type="GO" id="GO:0006979">
    <property type="term" value="P:response to oxidative stress"/>
    <property type="evidence" value="ECO:0007669"/>
    <property type="project" value="TreeGrafter"/>
</dbReference>
<dbReference type="InterPro" id="IPR019752">
    <property type="entry name" value="Pyrv/ketoisovalerate_OxRed_cat"/>
</dbReference>
<organism evidence="5 6">
    <name type="scientific">Blastopirellula marina</name>
    <dbReference type="NCBI Taxonomy" id="124"/>
    <lineage>
        <taxon>Bacteria</taxon>
        <taxon>Pseudomonadati</taxon>
        <taxon>Planctomycetota</taxon>
        <taxon>Planctomycetia</taxon>
        <taxon>Pirellulales</taxon>
        <taxon>Pirellulaceae</taxon>
        <taxon>Blastopirellula</taxon>
    </lineage>
</organism>
<dbReference type="FunFam" id="3.40.50.970:FF:000022">
    <property type="entry name" value="2-oxoglutarate ferredoxin oxidoreductase alpha subunit"/>
    <property type="match status" value="1"/>
</dbReference>
<dbReference type="PANTHER" id="PTHR32154:SF20">
    <property type="entry name" value="2-OXOGLUTARATE OXIDOREDUCTASE SUBUNIT KORA"/>
    <property type="match status" value="1"/>
</dbReference>
<gene>
    <name evidence="5" type="ORF">C5Y96_25085</name>
</gene>
<dbReference type="AlphaFoldDB" id="A0A2S8EZ49"/>
<accession>A0A2S8EZ49</accession>
<proteinExistence type="predicted"/>
<evidence type="ECO:0000256" key="1">
    <source>
        <dbReference type="ARBA" id="ARBA00023002"/>
    </source>
</evidence>
<feature type="domain" description="Pyruvate flavodoxin/ferredoxin oxidoreductase pyrimidine binding" evidence="3">
    <location>
        <begin position="267"/>
        <end position="479"/>
    </location>
</feature>
<evidence type="ECO:0000313" key="5">
    <source>
        <dbReference type="EMBL" id="PQO25183.1"/>
    </source>
</evidence>
<dbReference type="Gene3D" id="3.40.50.970">
    <property type="match status" value="1"/>
</dbReference>
<protein>
    <submittedName>
        <fullName evidence="5">2-oxoglutarate ferredoxin oxidoreductase subunit alpha</fullName>
    </submittedName>
</protein>
<reference evidence="5 6" key="1">
    <citation type="submission" date="2018-02" db="EMBL/GenBank/DDBJ databases">
        <title>Comparative genomes isolates from brazilian mangrove.</title>
        <authorList>
            <person name="Araujo J.E."/>
            <person name="Taketani R.G."/>
            <person name="Silva M.C.P."/>
            <person name="Loureco M.V."/>
            <person name="Andreote F.D."/>
        </authorList>
    </citation>
    <scope>NUCLEOTIDE SEQUENCE [LARGE SCALE GENOMIC DNA]</scope>
    <source>
        <strain evidence="5 6">HEX-2 MGV</strain>
    </source>
</reference>
<dbReference type="InterPro" id="IPR022367">
    <property type="entry name" value="2-oxoacid/accept_OxRdtase_asu"/>
</dbReference>
<evidence type="ECO:0000259" key="4">
    <source>
        <dbReference type="Pfam" id="PF17147"/>
    </source>
</evidence>
<dbReference type="CDD" id="cd07034">
    <property type="entry name" value="TPP_PYR_PFOR_IOR-alpha_like"/>
    <property type="match status" value="1"/>
</dbReference>
<dbReference type="InterPro" id="IPR009014">
    <property type="entry name" value="Transketo_C/PFOR_II"/>
</dbReference>
<dbReference type="SUPFAM" id="SSF53323">
    <property type="entry name" value="Pyruvate-ferredoxin oxidoreductase, PFOR, domain III"/>
    <property type="match status" value="1"/>
</dbReference>
<dbReference type="InterPro" id="IPR029061">
    <property type="entry name" value="THDP-binding"/>
</dbReference>
<dbReference type="Gene3D" id="3.40.920.10">
    <property type="entry name" value="Pyruvate-ferredoxin oxidoreductase, PFOR, domain III"/>
    <property type="match status" value="1"/>
</dbReference>
<feature type="domain" description="Pyruvate:ferredoxin oxidoreductase core" evidence="4">
    <location>
        <begin position="522"/>
        <end position="584"/>
    </location>
</feature>
<evidence type="ECO:0000259" key="2">
    <source>
        <dbReference type="Pfam" id="PF01558"/>
    </source>
</evidence>
<dbReference type="InterPro" id="IPR050722">
    <property type="entry name" value="Pyruvate:ferred/Flavod_OxRd"/>
</dbReference>
<dbReference type="EMBL" id="PUIA01000085">
    <property type="protein sequence ID" value="PQO25183.1"/>
    <property type="molecule type" value="Genomic_DNA"/>
</dbReference>
<dbReference type="InterPro" id="IPR002869">
    <property type="entry name" value="Pyrv_flavodox_OxRed_cen"/>
</dbReference>
<dbReference type="SUPFAM" id="SSF52922">
    <property type="entry name" value="TK C-terminal domain-like"/>
    <property type="match status" value="1"/>
</dbReference>
<evidence type="ECO:0000313" key="6">
    <source>
        <dbReference type="Proteomes" id="UP000240009"/>
    </source>
</evidence>
<dbReference type="RefSeq" id="WP_105359148.1">
    <property type="nucleotide sequence ID" value="NZ_PUIA01000085.1"/>
</dbReference>
<evidence type="ECO:0000259" key="3">
    <source>
        <dbReference type="Pfam" id="PF01855"/>
    </source>
</evidence>
<dbReference type="OrthoDB" id="9794954at2"/>
<dbReference type="NCBIfam" id="TIGR03710">
    <property type="entry name" value="OAFO_sf"/>
    <property type="match status" value="1"/>
</dbReference>
<dbReference type="InterPro" id="IPR002880">
    <property type="entry name" value="Pyrv_Fd/Flavodoxin_OxRdtase_N"/>
</dbReference>
<dbReference type="Gene3D" id="3.40.50.920">
    <property type="match status" value="1"/>
</dbReference>
<name>A0A2S8EZ49_9BACT</name>
<dbReference type="Pfam" id="PF01558">
    <property type="entry name" value="POR"/>
    <property type="match status" value="1"/>
</dbReference>
<dbReference type="GO" id="GO:0016903">
    <property type="term" value="F:oxidoreductase activity, acting on the aldehyde or oxo group of donors"/>
    <property type="evidence" value="ECO:0007669"/>
    <property type="project" value="InterPro"/>
</dbReference>
<keyword evidence="1" id="KW-0560">Oxidoreductase</keyword>
<dbReference type="SUPFAM" id="SSF52518">
    <property type="entry name" value="Thiamin diphosphate-binding fold (THDP-binding)"/>
    <property type="match status" value="1"/>
</dbReference>
<dbReference type="PANTHER" id="PTHR32154">
    <property type="entry name" value="PYRUVATE-FLAVODOXIN OXIDOREDUCTASE-RELATED"/>
    <property type="match status" value="1"/>
</dbReference>
<feature type="domain" description="Pyruvate/ketoisovalerate oxidoreductase catalytic" evidence="2">
    <location>
        <begin position="29"/>
        <end position="218"/>
    </location>
</feature>
<dbReference type="Proteomes" id="UP000240009">
    <property type="component" value="Unassembled WGS sequence"/>
</dbReference>